<dbReference type="InterPro" id="IPR018723">
    <property type="entry name" value="DUF2254_membrane"/>
</dbReference>
<evidence type="ECO:0000256" key="1">
    <source>
        <dbReference type="SAM" id="MobiDB-lite"/>
    </source>
</evidence>
<gene>
    <name evidence="3" type="ORF">SGUI_1600</name>
</gene>
<keyword evidence="2" id="KW-1133">Transmembrane helix</keyword>
<reference evidence="3 4" key="1">
    <citation type="submission" date="2016-03" db="EMBL/GenBank/DDBJ databases">
        <title>Shallow-sea hydrothermal system.</title>
        <authorList>
            <person name="Tang K."/>
        </authorList>
    </citation>
    <scope>NUCLEOTIDE SEQUENCE [LARGE SCALE GENOMIC DNA]</scope>
    <source>
        <strain evidence="3 4">JLT9</strain>
    </source>
</reference>
<feature type="transmembrane region" description="Helical" evidence="2">
    <location>
        <begin position="38"/>
        <end position="60"/>
    </location>
</feature>
<dbReference type="EMBL" id="CP014989">
    <property type="protein sequence ID" value="ANS78996.1"/>
    <property type="molecule type" value="Genomic_DNA"/>
</dbReference>
<proteinExistence type="predicted"/>
<keyword evidence="4" id="KW-1185">Reference proteome</keyword>
<dbReference type="KEGG" id="serj:SGUI_1600"/>
<feature type="transmembrane region" description="Helical" evidence="2">
    <location>
        <begin position="124"/>
        <end position="144"/>
    </location>
</feature>
<feature type="compositionally biased region" description="Basic and acidic residues" evidence="1">
    <location>
        <begin position="213"/>
        <end position="229"/>
    </location>
</feature>
<organism evidence="3 4">
    <name type="scientific">Serinicoccus hydrothermalis</name>
    <dbReference type="NCBI Taxonomy" id="1758689"/>
    <lineage>
        <taxon>Bacteria</taxon>
        <taxon>Bacillati</taxon>
        <taxon>Actinomycetota</taxon>
        <taxon>Actinomycetes</taxon>
        <taxon>Micrococcales</taxon>
        <taxon>Ornithinimicrobiaceae</taxon>
        <taxon>Serinicoccus</taxon>
    </lineage>
</organism>
<evidence type="ECO:0000256" key="2">
    <source>
        <dbReference type="SAM" id="Phobius"/>
    </source>
</evidence>
<dbReference type="Pfam" id="PF10011">
    <property type="entry name" value="DUF2254"/>
    <property type="match status" value="1"/>
</dbReference>
<feature type="transmembrane region" description="Helical" evidence="2">
    <location>
        <begin position="164"/>
        <end position="184"/>
    </location>
</feature>
<evidence type="ECO:0000313" key="3">
    <source>
        <dbReference type="EMBL" id="ANS78996.1"/>
    </source>
</evidence>
<dbReference type="PATRIC" id="fig|1758689.4.peg.1645"/>
<dbReference type="STRING" id="1758689.SGUI_1600"/>
<evidence type="ECO:0000313" key="4">
    <source>
        <dbReference type="Proteomes" id="UP000092482"/>
    </source>
</evidence>
<keyword evidence="2" id="KW-0472">Membrane</keyword>
<dbReference type="Proteomes" id="UP000092482">
    <property type="component" value="Chromosome"/>
</dbReference>
<protein>
    <recommendedName>
        <fullName evidence="5">DUF2254 domain-containing protein</fullName>
    </recommendedName>
</protein>
<sequence length="466" mass="52212">MATMSEANQRDSRREDTDELDDVGVLPRTRSITRWDRFWRPFWMLPTVIVVLATVTGALLPEWEKTFDEHLPFVFQGGPGGARDMLGNIAGAMISVTGLVFSITMVVVQLASSQFSPRVLSDFLSSRITQATLGIFAATFTYALTVLRSVRGDTGDITAFVPQISITLGFLLVLASVAMFLAFIHHITTSIQVSSIVSHLGESTMAIADRYFPRSDDPTAQRRDARWDEPEQQAPLTVESQEHGYVVEIDHRSLVSWATKRDAVVQVLTPVGRYVTEGAPALRVWGLDVPGAPVTVAEHRDDQEELESELDLATLRRAVAVEQDRAFNQDPAVGIRKLVDIAERALSPGINDPTTASQVMDEIHRILRRVVTRRNLPRAVRREGVVRLVHTPQRVEELIDLSLEEVLHYAENSLQVPRQVLFIIERLRPVALPEYAEALDHWERVARQIVRRARAEDEAAPTEQRA</sequence>
<keyword evidence="2" id="KW-0812">Transmembrane</keyword>
<dbReference type="AlphaFoldDB" id="A0A1B1NC51"/>
<feature type="transmembrane region" description="Helical" evidence="2">
    <location>
        <begin position="89"/>
        <end position="112"/>
    </location>
</feature>
<name>A0A1B1NC51_9MICO</name>
<accession>A0A1B1NC51</accession>
<feature type="region of interest" description="Disordered" evidence="1">
    <location>
        <begin position="213"/>
        <end position="234"/>
    </location>
</feature>
<evidence type="ECO:0008006" key="5">
    <source>
        <dbReference type="Google" id="ProtNLM"/>
    </source>
</evidence>